<feature type="transmembrane region" description="Helical" evidence="2">
    <location>
        <begin position="248"/>
        <end position="275"/>
    </location>
</feature>
<feature type="transmembrane region" description="Helical" evidence="2">
    <location>
        <begin position="120"/>
        <end position="141"/>
    </location>
</feature>
<feature type="domain" description="Cytochrome oxidase subunit I profile" evidence="3">
    <location>
        <begin position="200"/>
        <end position="385"/>
    </location>
</feature>
<keyword evidence="2" id="KW-0472">Membrane</keyword>
<dbReference type="SUPFAM" id="SSF81442">
    <property type="entry name" value="Cytochrome c oxidase subunit I-like"/>
    <property type="match status" value="1"/>
</dbReference>
<dbReference type="InterPro" id="IPR036927">
    <property type="entry name" value="Cyt_c_oxase-like_su1_sf"/>
</dbReference>
<keyword evidence="1" id="KW-0813">Transport</keyword>
<comment type="caution">
    <text evidence="4">The sequence shown here is derived from an EMBL/GenBank/DDBJ whole genome shotgun (WGS) entry which is preliminary data.</text>
</comment>
<sequence>MRYKSQSVAYWYFAVAVALFGLQLVFGLLSASKYLGPDPLLYILPFDVTKVIHTNLLIVWVLTGFMGATYWMVPDESRTELHSTKLAYIQLVLWVVMGVTAIIAYLFRWGTGNKLLEQPLPHKVVIVIVMLMFLYNIVMTIRKSGRFTTTEGVLLLGLGAAALLYLPALLHFKNYTVAIFYRWWTIHLWVEGVWEMIQGGFLAYLLIRLSGADREAMEKWLYVIVGLVFIAGILGTAHHYYWVGVPAYWLPLGGFFSALEPLALIGMAVYAYSAIRRSGLAHPNKLALHWTVGSAVFTLFGAGLLGLAHTWPGVNKWTHGTLITAMHGHAAFYGAYAMIVLAMISYALPAMTRRPEQGTPLGWWAFWLQLAGMFGMTLSFATAGIGQVYLERIMGLGYLDAQLKIQVHFLMLIATASLFTVGALLFIVDFFRYAPRFEIIGDADADALPPARAATA</sequence>
<keyword evidence="2" id="KW-1133">Transmembrane helix</keyword>
<evidence type="ECO:0000256" key="1">
    <source>
        <dbReference type="ARBA" id="ARBA00022660"/>
    </source>
</evidence>
<keyword evidence="5" id="KW-1185">Reference proteome</keyword>
<feature type="transmembrane region" description="Helical" evidence="2">
    <location>
        <begin position="287"/>
        <end position="311"/>
    </location>
</feature>
<dbReference type="PANTHER" id="PTHR10422">
    <property type="entry name" value="CYTOCHROME C OXIDASE SUBUNIT 1"/>
    <property type="match status" value="1"/>
</dbReference>
<dbReference type="Pfam" id="PF00115">
    <property type="entry name" value="COX1"/>
    <property type="match status" value="1"/>
</dbReference>
<evidence type="ECO:0000313" key="5">
    <source>
        <dbReference type="Proteomes" id="UP000622707"/>
    </source>
</evidence>
<feature type="transmembrane region" description="Helical" evidence="2">
    <location>
        <begin position="219"/>
        <end position="242"/>
    </location>
</feature>
<feature type="transmembrane region" description="Helical" evidence="2">
    <location>
        <begin position="51"/>
        <end position="73"/>
    </location>
</feature>
<feature type="transmembrane region" description="Helical" evidence="2">
    <location>
        <begin position="184"/>
        <end position="207"/>
    </location>
</feature>
<dbReference type="EMBL" id="JAEQND010000004">
    <property type="protein sequence ID" value="MBL0425207.1"/>
    <property type="molecule type" value="Genomic_DNA"/>
</dbReference>
<feature type="transmembrane region" description="Helical" evidence="2">
    <location>
        <begin position="85"/>
        <end position="108"/>
    </location>
</feature>
<name>A0ABS1JLT9_9BURK</name>
<feature type="transmembrane region" description="Helical" evidence="2">
    <location>
        <begin position="361"/>
        <end position="385"/>
    </location>
</feature>
<evidence type="ECO:0000313" key="4">
    <source>
        <dbReference type="EMBL" id="MBL0425207.1"/>
    </source>
</evidence>
<gene>
    <name evidence="4" type="ORF">JI746_08810</name>
</gene>
<proteinExistence type="predicted"/>
<dbReference type="InterPro" id="IPR000883">
    <property type="entry name" value="Cyt_C_Oxase_1"/>
</dbReference>
<feature type="transmembrane region" description="Helical" evidence="2">
    <location>
        <begin position="405"/>
        <end position="428"/>
    </location>
</feature>
<feature type="transmembrane region" description="Helical" evidence="2">
    <location>
        <begin position="153"/>
        <end position="172"/>
    </location>
</feature>
<dbReference type="PROSITE" id="PS50855">
    <property type="entry name" value="COX1"/>
    <property type="match status" value="1"/>
</dbReference>
<dbReference type="PANTHER" id="PTHR10422:SF43">
    <property type="entry name" value="NITRIC OXIDE REDUCTASE SUBUNIT B"/>
    <property type="match status" value="1"/>
</dbReference>
<accession>A0ABS1JLT9</accession>
<keyword evidence="1" id="KW-0679">Respiratory chain</keyword>
<evidence type="ECO:0000259" key="3">
    <source>
        <dbReference type="PROSITE" id="PS50855"/>
    </source>
</evidence>
<keyword evidence="2" id="KW-0812">Transmembrane</keyword>
<dbReference type="InterPro" id="IPR023616">
    <property type="entry name" value="Cyt_c_oxase-like_su1_dom"/>
</dbReference>
<dbReference type="Proteomes" id="UP000622707">
    <property type="component" value="Unassembled WGS sequence"/>
</dbReference>
<protein>
    <submittedName>
        <fullName evidence="4">Cbb3-type cytochrome c oxidase subunit I</fullName>
    </submittedName>
</protein>
<keyword evidence="1" id="KW-0249">Electron transport</keyword>
<reference evidence="4 5" key="1">
    <citation type="journal article" date="2017" name="Int. J. Syst. Evol. Microbiol.">
        <title>Ramlibacter alkalitolerans sp. nov., alkali-tolerant bacterium isolated from soil of ginseng.</title>
        <authorList>
            <person name="Lee D.H."/>
            <person name="Cha C.J."/>
        </authorList>
    </citation>
    <scope>NUCLEOTIDE SEQUENCE [LARGE SCALE GENOMIC DNA]</scope>
    <source>
        <strain evidence="4 5">KACC 19305</strain>
    </source>
</reference>
<feature type="transmembrane region" description="Helical" evidence="2">
    <location>
        <begin position="9"/>
        <end position="31"/>
    </location>
</feature>
<dbReference type="RefSeq" id="WP_201688589.1">
    <property type="nucleotide sequence ID" value="NZ_JAEQND010000004.1"/>
</dbReference>
<organism evidence="4 5">
    <name type="scientific">Ramlibacter alkalitolerans</name>
    <dbReference type="NCBI Taxonomy" id="2039631"/>
    <lineage>
        <taxon>Bacteria</taxon>
        <taxon>Pseudomonadati</taxon>
        <taxon>Pseudomonadota</taxon>
        <taxon>Betaproteobacteria</taxon>
        <taxon>Burkholderiales</taxon>
        <taxon>Comamonadaceae</taxon>
        <taxon>Ramlibacter</taxon>
    </lineage>
</organism>
<evidence type="ECO:0000256" key="2">
    <source>
        <dbReference type="SAM" id="Phobius"/>
    </source>
</evidence>
<dbReference type="Gene3D" id="1.20.210.10">
    <property type="entry name" value="Cytochrome c oxidase-like, subunit I domain"/>
    <property type="match status" value="1"/>
</dbReference>
<feature type="transmembrane region" description="Helical" evidence="2">
    <location>
        <begin position="331"/>
        <end position="349"/>
    </location>
</feature>